<dbReference type="Proteomes" id="UP000613193">
    <property type="component" value="Unassembled WGS sequence"/>
</dbReference>
<keyword evidence="4" id="KW-1185">Reference proteome</keyword>
<feature type="domain" description="Tail specific protease" evidence="2">
    <location>
        <begin position="386"/>
        <end position="563"/>
    </location>
</feature>
<proteinExistence type="predicted"/>
<evidence type="ECO:0000313" key="4">
    <source>
        <dbReference type="Proteomes" id="UP000613193"/>
    </source>
</evidence>
<dbReference type="InterPro" id="IPR036034">
    <property type="entry name" value="PDZ_sf"/>
</dbReference>
<comment type="caution">
    <text evidence="3">The sequence shown here is derived from an EMBL/GenBank/DDBJ whole genome shotgun (WGS) entry which is preliminary data.</text>
</comment>
<gene>
    <name evidence="3" type="ORF">I5M19_07840</name>
</gene>
<dbReference type="Pfam" id="PF03572">
    <property type="entry name" value="Peptidase_S41"/>
    <property type="match status" value="1"/>
</dbReference>
<protein>
    <recommendedName>
        <fullName evidence="2">Tail specific protease domain-containing protein</fullName>
    </recommendedName>
</protein>
<dbReference type="AlphaFoldDB" id="A0A934PU63"/>
<dbReference type="InterPro" id="IPR029045">
    <property type="entry name" value="ClpP/crotonase-like_dom_sf"/>
</dbReference>
<evidence type="ECO:0000256" key="1">
    <source>
        <dbReference type="SAM" id="SignalP"/>
    </source>
</evidence>
<dbReference type="Gene3D" id="3.90.226.10">
    <property type="entry name" value="2-enoyl-CoA Hydratase, Chain A, domain 1"/>
    <property type="match status" value="1"/>
</dbReference>
<dbReference type="Gene3D" id="2.30.42.10">
    <property type="match status" value="1"/>
</dbReference>
<dbReference type="SUPFAM" id="SSF52096">
    <property type="entry name" value="ClpP/crotonase"/>
    <property type="match status" value="1"/>
</dbReference>
<feature type="chain" id="PRO_5037167065" description="Tail specific protease domain-containing protein" evidence="1">
    <location>
        <begin position="27"/>
        <end position="593"/>
    </location>
</feature>
<reference evidence="3" key="1">
    <citation type="submission" date="2020-12" db="EMBL/GenBank/DDBJ databases">
        <title>Bacterial novel species Mucilaginibacter sp. SD-g isolated from soil.</title>
        <authorList>
            <person name="Jung H.-Y."/>
        </authorList>
    </citation>
    <scope>NUCLEOTIDE SEQUENCE</scope>
    <source>
        <strain evidence="3">SD-g</strain>
    </source>
</reference>
<evidence type="ECO:0000259" key="2">
    <source>
        <dbReference type="Pfam" id="PF03572"/>
    </source>
</evidence>
<dbReference type="GO" id="GO:0006508">
    <property type="term" value="P:proteolysis"/>
    <property type="evidence" value="ECO:0007669"/>
    <property type="project" value="InterPro"/>
</dbReference>
<sequence>MKKLFKIILCLLLSGWLGGHTAFSQAVEQEDACLLYFKAWNFLKYTHPLMTTGSVNADSLFLSALPKVIAVTDRQGLNAELTQLLEHFPIPAGRAADTTENGQLLTRNLDLSWFRKSRLVSPVNRSTLEAHWQRRYTGKSSYYLPGLSYEAEIPHEPAYSFPKNENVPLAYRLLALAKLQGVVDYVYPHKYLMAANFDQALKKAVPRMLSADGRWQYEEILLKLTALLQDTHSFGLYKQLQFRKAIFKNGYYPPFTYHVFEDNILVTGEIIPERCTAAGIRKGDEITAINGEPVKRVINRLAGLLSASNRPALVHRLSDYAQNLVWGADSGSFQLQVRRGRQILLCPATFSGLGQPEDLARISRYLSTAAPKKSDSDGLILLSDSIAYFKISDTYRLIAKTPDEAIDHHMDSLLTTAGKMPGIIFDMRGYPDWGGFVYTYIFKHFGAVPHFYARYFELNKQQVGTYRLKRDTATYYPPGLPVDQAPYPGKVVIIVNSETLSQSEWNTMNLQAIFPQAITIGEQSAGADGDIKQLHLPGGYTFDFTGNAIIYNNGREAQQNGVRIEQRVPQTRQSLLSGSDIQLDTAIKLIRQP</sequence>
<accession>A0A934PU63</accession>
<organism evidence="3 4">
    <name type="scientific">Mucilaginibacter segetis</name>
    <dbReference type="NCBI Taxonomy" id="2793071"/>
    <lineage>
        <taxon>Bacteria</taxon>
        <taxon>Pseudomonadati</taxon>
        <taxon>Bacteroidota</taxon>
        <taxon>Sphingobacteriia</taxon>
        <taxon>Sphingobacteriales</taxon>
        <taxon>Sphingobacteriaceae</taxon>
        <taxon>Mucilaginibacter</taxon>
    </lineage>
</organism>
<dbReference type="EMBL" id="JAEHFW010000001">
    <property type="protein sequence ID" value="MBK0379211.1"/>
    <property type="molecule type" value="Genomic_DNA"/>
</dbReference>
<name>A0A934PU63_9SPHI</name>
<dbReference type="GO" id="GO:0008236">
    <property type="term" value="F:serine-type peptidase activity"/>
    <property type="evidence" value="ECO:0007669"/>
    <property type="project" value="InterPro"/>
</dbReference>
<dbReference type="InterPro" id="IPR005151">
    <property type="entry name" value="Tail-specific_protease"/>
</dbReference>
<dbReference type="RefSeq" id="WP_200065647.1">
    <property type="nucleotide sequence ID" value="NZ_JAEHFW010000001.1"/>
</dbReference>
<evidence type="ECO:0000313" key="3">
    <source>
        <dbReference type="EMBL" id="MBK0379211.1"/>
    </source>
</evidence>
<feature type="signal peptide" evidence="1">
    <location>
        <begin position="1"/>
        <end position="26"/>
    </location>
</feature>
<keyword evidence="1" id="KW-0732">Signal</keyword>